<name>A0ABU4G3L0_9BACL</name>
<dbReference type="RefSeq" id="WP_317937173.1">
    <property type="nucleotide sequence ID" value="NZ_JAUBDH010000016.1"/>
</dbReference>
<dbReference type="InterPro" id="IPR010461">
    <property type="entry name" value="ComK"/>
</dbReference>
<dbReference type="Pfam" id="PF06338">
    <property type="entry name" value="ComK"/>
    <property type="match status" value="1"/>
</dbReference>
<evidence type="ECO:0000313" key="2">
    <source>
        <dbReference type="Proteomes" id="UP001280629"/>
    </source>
</evidence>
<comment type="caution">
    <text evidence="1">The sequence shown here is derived from an EMBL/GenBank/DDBJ whole genome shotgun (WGS) entry which is preliminary data.</text>
</comment>
<dbReference type="Proteomes" id="UP001280629">
    <property type="component" value="Unassembled WGS sequence"/>
</dbReference>
<evidence type="ECO:0000313" key="1">
    <source>
        <dbReference type="EMBL" id="MDW0111506.1"/>
    </source>
</evidence>
<gene>
    <name evidence="1" type="ORF">QT716_15900</name>
</gene>
<proteinExistence type="predicted"/>
<sequence length="189" mass="21459">MTYNKKLILTTEASIILPHYSDNGELHSKYMDGDNYRLVPMKPTDLIDLNLRMAGTSLKGAVECARNLLGSGTMAPVVISKKHAMYWIPVTSSKLPECIWIAVGHVRKYVASQRGGVRVYLKNGSVVNLTCSYYTFHNRMLRAYSLRCQIESHAEEVRKADGIYEKTYMICKEAGVNYDWKEGKTREPN</sequence>
<dbReference type="EMBL" id="JAUBDH010000016">
    <property type="protein sequence ID" value="MDW0111506.1"/>
    <property type="molecule type" value="Genomic_DNA"/>
</dbReference>
<protein>
    <submittedName>
        <fullName evidence="1">Competence protein ComK</fullName>
    </submittedName>
</protein>
<keyword evidence="2" id="KW-1185">Reference proteome</keyword>
<reference evidence="1 2" key="1">
    <citation type="submission" date="2023-06" db="EMBL/GenBank/DDBJ databases">
        <title>Sporosarcina sp. nov., isolated from Korean traditional fermented seafood 'Jeotgal'.</title>
        <authorList>
            <person name="Yang A.-I."/>
            <person name="Shin N.-R."/>
        </authorList>
    </citation>
    <scope>NUCLEOTIDE SEQUENCE [LARGE SCALE GENOMIC DNA]</scope>
    <source>
        <strain evidence="1 2">KCTC3840</strain>
    </source>
</reference>
<organism evidence="1 2">
    <name type="scientific">Sporosarcina aquimarina</name>
    <dbReference type="NCBI Taxonomy" id="114975"/>
    <lineage>
        <taxon>Bacteria</taxon>
        <taxon>Bacillati</taxon>
        <taxon>Bacillota</taxon>
        <taxon>Bacilli</taxon>
        <taxon>Bacillales</taxon>
        <taxon>Caryophanaceae</taxon>
        <taxon>Sporosarcina</taxon>
    </lineage>
</organism>
<accession>A0ABU4G3L0</accession>